<name>A0ABY4DZX7_9NEIS</name>
<accession>A0ABY4DZX7</accession>
<evidence type="ECO:0000313" key="2">
    <source>
        <dbReference type="EMBL" id="UOO89092.1"/>
    </source>
</evidence>
<reference evidence="2" key="1">
    <citation type="submission" date="2021-12" db="EMBL/GenBank/DDBJ databases">
        <authorList>
            <person name="Veyrier F.J."/>
        </authorList>
    </citation>
    <scope>NUCLEOTIDE SEQUENCE</scope>
    <source>
        <strain evidence="2">SN4</strain>
    </source>
</reference>
<keyword evidence="4" id="KW-1185">Reference proteome</keyword>
<gene>
    <name evidence="3" type="ORF">LVJ82_00790</name>
    <name evidence="2" type="ORF">LVJ82_16870</name>
</gene>
<dbReference type="InterPro" id="IPR019080">
    <property type="entry name" value="YqaJ_viral_recombinase"/>
</dbReference>
<dbReference type="EMBL" id="CP091511">
    <property type="protein sequence ID" value="UOO89552.1"/>
    <property type="molecule type" value="Genomic_DNA"/>
</dbReference>
<dbReference type="Proteomes" id="UP000832011">
    <property type="component" value="Chromosome"/>
</dbReference>
<dbReference type="PANTHER" id="PTHR46609">
    <property type="entry name" value="EXONUCLEASE, PHAGE-TYPE/RECB, C-TERMINAL DOMAIN-CONTAINING PROTEIN"/>
    <property type="match status" value="1"/>
</dbReference>
<evidence type="ECO:0000313" key="3">
    <source>
        <dbReference type="EMBL" id="UOO89552.1"/>
    </source>
</evidence>
<feature type="domain" description="YqaJ viral recombinase" evidence="1">
    <location>
        <begin position="12"/>
        <end position="152"/>
    </location>
</feature>
<dbReference type="EMBL" id="CP091511">
    <property type="protein sequence ID" value="UOO89092.1"/>
    <property type="molecule type" value="Genomic_DNA"/>
</dbReference>
<evidence type="ECO:0000259" key="1">
    <source>
        <dbReference type="Pfam" id="PF09588"/>
    </source>
</evidence>
<protein>
    <submittedName>
        <fullName evidence="2">YqaJ viral recombinase family protein</fullName>
    </submittedName>
</protein>
<sequence length="211" mass="24081">MLWHDVEQNGAEWAELRTGRLTGSNLATIMAHYGKGFGDPAMRLAKNIAYERLTGQSMSDHYGDSFSNSDTERGHMQEPTARRLYEDETFCDVTNGGFYCNDWLGFSPDGLVGFDGQIEVKSVKPPTHHDNLKRGSYDPAYKWQIIGNIWASRREWLDFISYCSAAPEAFQLIVYRIEAAQLQDEFAMIDERTTKFIELVQSIMSHYRTAA</sequence>
<dbReference type="RefSeq" id="WP_058357236.1">
    <property type="nucleotide sequence ID" value="NZ_CABKVG010000010.1"/>
</dbReference>
<dbReference type="InterPro" id="IPR011604">
    <property type="entry name" value="PDDEXK-like_dom_sf"/>
</dbReference>
<proteinExistence type="predicted"/>
<evidence type="ECO:0000313" key="4">
    <source>
        <dbReference type="Proteomes" id="UP000832011"/>
    </source>
</evidence>
<dbReference type="CDD" id="cd22343">
    <property type="entry name" value="PDDEXK_lambda_exonuclease-like"/>
    <property type="match status" value="1"/>
</dbReference>
<dbReference type="InterPro" id="IPR011335">
    <property type="entry name" value="Restrct_endonuc-II-like"/>
</dbReference>
<dbReference type="SUPFAM" id="SSF52980">
    <property type="entry name" value="Restriction endonuclease-like"/>
    <property type="match status" value="1"/>
</dbReference>
<dbReference type="Gene3D" id="3.90.320.10">
    <property type="match status" value="1"/>
</dbReference>
<dbReference type="InterPro" id="IPR051703">
    <property type="entry name" value="NF-kappa-B_Signaling_Reg"/>
</dbReference>
<dbReference type="PANTHER" id="PTHR46609:SF8">
    <property type="entry name" value="YQAJ VIRAL RECOMBINASE DOMAIN-CONTAINING PROTEIN"/>
    <property type="match status" value="1"/>
</dbReference>
<dbReference type="Pfam" id="PF09588">
    <property type="entry name" value="YqaJ"/>
    <property type="match status" value="1"/>
</dbReference>
<organism evidence="2 4">
    <name type="scientific">Vitreoscilla massiliensis</name>
    <dbReference type="NCBI Taxonomy" id="1689272"/>
    <lineage>
        <taxon>Bacteria</taxon>
        <taxon>Pseudomonadati</taxon>
        <taxon>Pseudomonadota</taxon>
        <taxon>Betaproteobacteria</taxon>
        <taxon>Neisseriales</taxon>
        <taxon>Neisseriaceae</taxon>
        <taxon>Vitreoscilla</taxon>
    </lineage>
</organism>
<reference evidence="2 4" key="2">
    <citation type="journal article" date="2022" name="Res Sq">
        <title>Evolution of multicellular longitudinally dividing oral cavity symbionts (Neisseriaceae).</title>
        <authorList>
            <person name="Nyongesa S."/>
            <person name="Weber P."/>
            <person name="Bernet E."/>
            <person name="Pullido F."/>
            <person name="Nieckarz M."/>
            <person name="Delaby M."/>
            <person name="Nieves C."/>
            <person name="Viehboeck T."/>
            <person name="Krause N."/>
            <person name="Rivera-Millot A."/>
            <person name="Nakamura A."/>
            <person name="Vischer N."/>
            <person name="VanNieuwenhze M."/>
            <person name="Brun Y."/>
            <person name="Cava F."/>
            <person name="Bulgheresi S."/>
            <person name="Veyrier F."/>
        </authorList>
    </citation>
    <scope>NUCLEOTIDE SEQUENCE [LARGE SCALE GENOMIC DNA]</scope>
    <source>
        <strain evidence="2 4">SN4</strain>
    </source>
</reference>